<feature type="transmembrane region" description="Helical" evidence="2">
    <location>
        <begin position="357"/>
        <end position="380"/>
    </location>
</feature>
<protein>
    <submittedName>
        <fullName evidence="3">Uncharacterized protein</fullName>
    </submittedName>
</protein>
<evidence type="ECO:0000313" key="4">
    <source>
        <dbReference type="Proteomes" id="UP000321353"/>
    </source>
</evidence>
<keyword evidence="2" id="KW-1133">Transmembrane helix</keyword>
<accession>A0A5B9MJ20</accession>
<dbReference type="AlphaFoldDB" id="A0A5B9MJ20"/>
<evidence type="ECO:0000256" key="2">
    <source>
        <dbReference type="SAM" id="Phobius"/>
    </source>
</evidence>
<proteinExistence type="predicted"/>
<evidence type="ECO:0000313" key="3">
    <source>
        <dbReference type="EMBL" id="QEF99605.1"/>
    </source>
</evidence>
<reference evidence="3 4" key="1">
    <citation type="submission" date="2019-02" db="EMBL/GenBank/DDBJ databases">
        <title>Planctomycetal bacteria perform biofilm scaping via a novel small molecule.</title>
        <authorList>
            <person name="Jeske O."/>
            <person name="Boedeker C."/>
            <person name="Wiegand S."/>
            <person name="Breitling P."/>
            <person name="Kallscheuer N."/>
            <person name="Jogler M."/>
            <person name="Rohde M."/>
            <person name="Petersen J."/>
            <person name="Medema M.H."/>
            <person name="Surup F."/>
            <person name="Jogler C."/>
        </authorList>
    </citation>
    <scope>NUCLEOTIDE SEQUENCE [LARGE SCALE GENOMIC DNA]</scope>
    <source>
        <strain evidence="3 4">Mal15</strain>
    </source>
</reference>
<feature type="compositionally biased region" description="Polar residues" evidence="1">
    <location>
        <begin position="276"/>
        <end position="290"/>
    </location>
</feature>
<keyword evidence="4" id="KW-1185">Reference proteome</keyword>
<feature type="region of interest" description="Disordered" evidence="1">
    <location>
        <begin position="276"/>
        <end position="295"/>
    </location>
</feature>
<dbReference type="EMBL" id="CP036264">
    <property type="protein sequence ID" value="QEF99605.1"/>
    <property type="molecule type" value="Genomic_DNA"/>
</dbReference>
<dbReference type="KEGG" id="smam:Mal15_36710"/>
<gene>
    <name evidence="3" type="ORF">Mal15_36710</name>
</gene>
<dbReference type="Proteomes" id="UP000321353">
    <property type="component" value="Chromosome"/>
</dbReference>
<name>A0A5B9MJ20_9BACT</name>
<keyword evidence="2" id="KW-0812">Transmembrane</keyword>
<organism evidence="3 4">
    <name type="scientific">Stieleria maiorica</name>
    <dbReference type="NCBI Taxonomy" id="2795974"/>
    <lineage>
        <taxon>Bacteria</taxon>
        <taxon>Pseudomonadati</taxon>
        <taxon>Planctomycetota</taxon>
        <taxon>Planctomycetia</taxon>
        <taxon>Pirellulales</taxon>
        <taxon>Pirellulaceae</taxon>
        <taxon>Stieleria</taxon>
    </lineage>
</organism>
<sequence length="389" mass="42605">MQTITPDSTRSSIIHPSAPSTLAVNPVRMNLWSAKRWGARVRKRGEETWVDLKQPYALVGSDPRCDIQIGDSKLPPVVYFVVACGDRIEVWPTCPLAYPIWGRVSKNHVLMVGRSRIQFFFKDERDIDLGQEADLDDDSADVTQDSVLSLALQGGSVSEGQDAANPVEQSLPSATLILDWGRGPRYKSLNRNVSIIGEDHPSLIRLHNADLERCDQGIVCFGESVWLVELHPSRLSPNQPTIRRVCPGDESVLVGGIHLWVEGTNSLDLDKLKKSATSAGDSPATASVGATSPRGDAMNGGLIRRHDHAADVPRPQRRLTVGESQSEDDPECLTVTLTDRVLEAGVRKSLRRRVLKTAAIATLLILAVLLVVAILFMGMLPTIRAIYGY</sequence>
<keyword evidence="2" id="KW-0472">Membrane</keyword>
<evidence type="ECO:0000256" key="1">
    <source>
        <dbReference type="SAM" id="MobiDB-lite"/>
    </source>
</evidence>